<dbReference type="InterPro" id="IPR036280">
    <property type="entry name" value="Multihaem_cyt_sf"/>
</dbReference>
<proteinExistence type="predicted"/>
<dbReference type="EMBL" id="UOFA01000107">
    <property type="protein sequence ID" value="VAW44315.1"/>
    <property type="molecule type" value="Genomic_DNA"/>
</dbReference>
<evidence type="ECO:0000313" key="1">
    <source>
        <dbReference type="EMBL" id="VAW44315.1"/>
    </source>
</evidence>
<dbReference type="AlphaFoldDB" id="A0A3B0VL90"/>
<gene>
    <name evidence="1" type="ORF">MNBD_GAMMA02-1211</name>
</gene>
<organism evidence="1">
    <name type="scientific">hydrothermal vent metagenome</name>
    <dbReference type="NCBI Taxonomy" id="652676"/>
    <lineage>
        <taxon>unclassified sequences</taxon>
        <taxon>metagenomes</taxon>
        <taxon>ecological metagenomes</taxon>
    </lineage>
</organism>
<name>A0A3B0VL90_9ZZZZ</name>
<sequence>MKQFFSTLLLFLVMTADAGGPIDFTPHGTQPGLAFALEAPTNCHSCHEGGSVADDEINMPYATWLGSMKANATRDPLFWAALDVANNDIPGVGDFCLKCHAPQGWYNGNVVKPQTAGQPLVDGANGCELVGNYVSQDSKLSDFGGVNCHFCHRIDEKGPNGEPQIIQNGEVWLDDENCDSGGFGPCRKGPYKYADLNTPPHAWEYSGFIESSEFCGSCHNVSSPTIKQNGVLTIAKKLWHEGVETGIAMPIERTYSEWQNSYFADLIFRDPFNDLSTTESPVISQGENCQTCHMPQSQSDEARACIFDALDVDGNGRRKGDLATHQFAGGNTWIPQVIKAIYGDQLEANDPNPGRKVALDLTTSYAFDMLQNKSALIDTTVTNQTANQLDLAVKVTNLAAHKLPTGYAEGRRMWIHVAVQNATGKVFWESGAYDVSTAILTEDSQLKVYESLQGIWNTDDATCEVTDDNDDKMFHFVLNNCVAKDNRIPPLGFRGADNIEIKPVAITYPDHPTNPGQVVNFDVTNYLVPVTGQTGPFDVTATLKYQVASKDYIEFLDREATVNSFETENKMCDRSWTVGPADQSRGAFMKTLWETYNRSAPVDMVMNFLEDVSP</sequence>
<accession>A0A3B0VL90</accession>
<protein>
    <submittedName>
        <fullName evidence="1">Uncharacterized protein</fullName>
    </submittedName>
</protein>
<dbReference type="Gene3D" id="1.10.1130.10">
    <property type="entry name" value="Flavocytochrome C3, Chain A"/>
    <property type="match status" value="1"/>
</dbReference>
<dbReference type="SUPFAM" id="SSF48695">
    <property type="entry name" value="Multiheme cytochromes"/>
    <property type="match status" value="1"/>
</dbReference>
<reference evidence="1" key="1">
    <citation type="submission" date="2018-06" db="EMBL/GenBank/DDBJ databases">
        <authorList>
            <person name="Zhirakovskaya E."/>
        </authorList>
    </citation>
    <scope>NUCLEOTIDE SEQUENCE</scope>
</reference>